<dbReference type="Proteomes" id="UP001172386">
    <property type="component" value="Unassembled WGS sequence"/>
</dbReference>
<reference evidence="1" key="1">
    <citation type="submission" date="2022-10" db="EMBL/GenBank/DDBJ databases">
        <title>Culturing micro-colonial fungi from biological soil crusts in the Mojave desert and describing Neophaeococcomyces mojavensis, and introducing the new genera and species Taxawa tesnikishii.</title>
        <authorList>
            <person name="Kurbessoian T."/>
            <person name="Stajich J.E."/>
        </authorList>
    </citation>
    <scope>NUCLEOTIDE SEQUENCE</scope>
    <source>
        <strain evidence="1">JES_112</strain>
    </source>
</reference>
<evidence type="ECO:0000313" key="2">
    <source>
        <dbReference type="Proteomes" id="UP001172386"/>
    </source>
</evidence>
<accession>A0ACC3A6J0</accession>
<evidence type="ECO:0000313" key="1">
    <source>
        <dbReference type="EMBL" id="KAJ9656172.1"/>
    </source>
</evidence>
<name>A0ACC3A6J0_9EURO</name>
<protein>
    <submittedName>
        <fullName evidence="1">Uncharacterized protein</fullName>
    </submittedName>
</protein>
<dbReference type="EMBL" id="JAPDRQ010000082">
    <property type="protein sequence ID" value="KAJ9656172.1"/>
    <property type="molecule type" value="Genomic_DNA"/>
</dbReference>
<comment type="caution">
    <text evidence="1">The sequence shown here is derived from an EMBL/GenBank/DDBJ whole genome shotgun (WGS) entry which is preliminary data.</text>
</comment>
<organism evidence="1 2">
    <name type="scientific">Neophaeococcomyces mojaviensis</name>
    <dbReference type="NCBI Taxonomy" id="3383035"/>
    <lineage>
        <taxon>Eukaryota</taxon>
        <taxon>Fungi</taxon>
        <taxon>Dikarya</taxon>
        <taxon>Ascomycota</taxon>
        <taxon>Pezizomycotina</taxon>
        <taxon>Eurotiomycetes</taxon>
        <taxon>Chaetothyriomycetidae</taxon>
        <taxon>Chaetothyriales</taxon>
        <taxon>Chaetothyriales incertae sedis</taxon>
        <taxon>Neophaeococcomyces</taxon>
    </lineage>
</organism>
<proteinExistence type="predicted"/>
<keyword evidence="2" id="KW-1185">Reference proteome</keyword>
<gene>
    <name evidence="1" type="ORF">H2198_005134</name>
</gene>
<sequence length="272" mass="30718">MPKFRKLLRRIPSVEPSGSGNEANNTLEQKIAQPEEINLNVSDFDLANVKSSTVIVGCWLDERKLKWGIYKQRHTAIMHLTIEASHPSDFAVEWFEVDLIFSMPTMDLIETRSHLSHRNTTTTAPGSCAVHLLGKPAPSSICDVSCGQQSRWSFSGHRFAPTGGPATTAQWKWLATKSVSSISECGDLHCGVIVQHGGPEEPMHITYHVTGQARHKDMKDVYQRPYRFSSRDQKSRPWLLKPRQAEHDLTDNDIEGLNKEIINKYEHTYVGE</sequence>